<dbReference type="Proteomes" id="UP000737018">
    <property type="component" value="Unassembled WGS sequence"/>
</dbReference>
<protein>
    <submittedName>
        <fullName evidence="2">Uncharacterized protein</fullName>
    </submittedName>
</protein>
<feature type="region of interest" description="Disordered" evidence="1">
    <location>
        <begin position="127"/>
        <end position="147"/>
    </location>
</feature>
<feature type="region of interest" description="Disordered" evidence="1">
    <location>
        <begin position="1"/>
        <end position="32"/>
    </location>
</feature>
<dbReference type="AlphaFoldDB" id="A0A8J4QI87"/>
<proteinExistence type="predicted"/>
<gene>
    <name evidence="2" type="ORF">CMV_027438</name>
</gene>
<evidence type="ECO:0000256" key="1">
    <source>
        <dbReference type="SAM" id="MobiDB-lite"/>
    </source>
</evidence>
<accession>A0A8J4QI87</accession>
<evidence type="ECO:0000313" key="2">
    <source>
        <dbReference type="EMBL" id="KAF3946279.1"/>
    </source>
</evidence>
<reference evidence="2" key="1">
    <citation type="submission" date="2020-03" db="EMBL/GenBank/DDBJ databases">
        <title>Castanea mollissima Vanexum genome sequencing.</title>
        <authorList>
            <person name="Staton M."/>
        </authorList>
    </citation>
    <scope>NUCLEOTIDE SEQUENCE</scope>
    <source>
        <tissue evidence="2">Leaf</tissue>
    </source>
</reference>
<organism evidence="2 3">
    <name type="scientific">Castanea mollissima</name>
    <name type="common">Chinese chestnut</name>
    <dbReference type="NCBI Taxonomy" id="60419"/>
    <lineage>
        <taxon>Eukaryota</taxon>
        <taxon>Viridiplantae</taxon>
        <taxon>Streptophyta</taxon>
        <taxon>Embryophyta</taxon>
        <taxon>Tracheophyta</taxon>
        <taxon>Spermatophyta</taxon>
        <taxon>Magnoliopsida</taxon>
        <taxon>eudicotyledons</taxon>
        <taxon>Gunneridae</taxon>
        <taxon>Pentapetalae</taxon>
        <taxon>rosids</taxon>
        <taxon>fabids</taxon>
        <taxon>Fagales</taxon>
        <taxon>Fagaceae</taxon>
        <taxon>Castanea</taxon>
    </lineage>
</organism>
<dbReference type="EMBL" id="JRKL02009571">
    <property type="protein sequence ID" value="KAF3946279.1"/>
    <property type="molecule type" value="Genomic_DNA"/>
</dbReference>
<name>A0A8J4QI87_9ROSI</name>
<comment type="caution">
    <text evidence="2">The sequence shown here is derived from an EMBL/GenBank/DDBJ whole genome shotgun (WGS) entry which is preliminary data.</text>
</comment>
<evidence type="ECO:0000313" key="3">
    <source>
        <dbReference type="Proteomes" id="UP000737018"/>
    </source>
</evidence>
<keyword evidence="3" id="KW-1185">Reference proteome</keyword>
<sequence length="147" mass="16908">MPNGSEPEPVRFSGASKAYTSQYKSPPVEMMHGRDLPESVKDLKHSHAFALVSKKEKLSPSPTLLRCRSKKTLLAKATHHHHHDRDHRLLTLLLLLRCYGFLERRFRRRKRCGRAWHPRLSMESGTGMCGREGSWSGEPRGSWRRGP</sequence>